<dbReference type="GO" id="GO:0070914">
    <property type="term" value="P:UV-damage excision repair"/>
    <property type="evidence" value="ECO:0007669"/>
    <property type="project" value="TreeGrafter"/>
</dbReference>
<dbReference type="FunFam" id="3.40.50.10130:FF:000001">
    <property type="entry name" value="DNA excision repair protein ERCC-1"/>
    <property type="match status" value="1"/>
</dbReference>
<dbReference type="Pfam" id="PF03834">
    <property type="entry name" value="Rad10"/>
    <property type="match status" value="1"/>
</dbReference>
<evidence type="ECO:0000256" key="7">
    <source>
        <dbReference type="ARBA" id="ARBA00054210"/>
    </source>
</evidence>
<feature type="domain" description="ERCC1-like central" evidence="9">
    <location>
        <begin position="59"/>
        <end position="172"/>
    </location>
</feature>
<dbReference type="GeneID" id="105422296"/>
<dbReference type="PANTHER" id="PTHR12749">
    <property type="entry name" value="EXCISION REPAIR CROSS-COMPLEMENTING 1 ERCC1"/>
    <property type="match status" value="1"/>
</dbReference>
<protein>
    <recommendedName>
        <fullName evidence="8">DNA excision repair protein ERCC-1</fullName>
    </recommendedName>
</protein>
<evidence type="ECO:0000256" key="2">
    <source>
        <dbReference type="ARBA" id="ARBA00008283"/>
    </source>
</evidence>
<dbReference type="NCBIfam" id="TIGR00597">
    <property type="entry name" value="rad10"/>
    <property type="match status" value="1"/>
</dbReference>
<evidence type="ECO:0000256" key="5">
    <source>
        <dbReference type="ARBA" id="ARBA00023204"/>
    </source>
</evidence>
<dbReference type="CTD" id="2067"/>
<dbReference type="GO" id="GO:0003697">
    <property type="term" value="F:single-stranded DNA binding"/>
    <property type="evidence" value="ECO:0007669"/>
    <property type="project" value="TreeGrafter"/>
</dbReference>
<organism evidence="10 11">
    <name type="scientific">Pogonomyrmex barbatus</name>
    <name type="common">red harvester ant</name>
    <dbReference type="NCBI Taxonomy" id="144034"/>
    <lineage>
        <taxon>Eukaryota</taxon>
        <taxon>Metazoa</taxon>
        <taxon>Ecdysozoa</taxon>
        <taxon>Arthropoda</taxon>
        <taxon>Hexapoda</taxon>
        <taxon>Insecta</taxon>
        <taxon>Pterygota</taxon>
        <taxon>Neoptera</taxon>
        <taxon>Endopterygota</taxon>
        <taxon>Hymenoptera</taxon>
        <taxon>Apocrita</taxon>
        <taxon>Aculeata</taxon>
        <taxon>Formicoidea</taxon>
        <taxon>Formicidae</taxon>
        <taxon>Myrmicinae</taxon>
        <taxon>Pogonomyrmex</taxon>
    </lineage>
</organism>
<dbReference type="InterPro" id="IPR011335">
    <property type="entry name" value="Restrct_endonuc-II-like"/>
</dbReference>
<dbReference type="InterPro" id="IPR010994">
    <property type="entry name" value="RuvA_2-like"/>
</dbReference>
<comment type="function">
    <text evidence="7">Non-catalytic component of a structure-specific DNA repair endonuclease responsible for the 5'-incision during DNA repair. Responsible, in conjunction with SLX4, for the first step in the repair of interstrand cross-links (ICL). Participates in the processing of anaphase bridge-generating DNA structures, which consist in incompletely processed DNA lesions arising during S or G2 phase, and can result in cytokinesis failure. Also required for homology-directed repair (HDR) of DNA double-strand breaks, in conjunction with SLX4.</text>
</comment>
<dbReference type="Gene3D" id="1.10.150.20">
    <property type="entry name" value="5' to 3' exonuclease, C-terminal subdomain"/>
    <property type="match status" value="1"/>
</dbReference>
<sequence length="255" mass="28958">MSNRRKSSEDLDNAFPSKQTKNTSFQSAFNNLKKSEFFEDFSVAKSETYTTKTLNTINTILVSPKQKGNPLLKFITNALWEYSDIIPDYVMGKTTCALFLSIRYHQLNPDYIHERLKLLGNAYNLRVLLVQIDVADPHHALKHLTRISILADMTMILAWNAEDAGKIIETYKIYENKPPDDIMERNDIAPHQKLVNALTTVRSVNKTDATTLLTTFGILTDIIKAQPSTLALCPGFGLHKAQKLHKILHEPFLRA</sequence>
<gene>
    <name evidence="11" type="primary">LOC105422296</name>
</gene>
<evidence type="ECO:0000256" key="3">
    <source>
        <dbReference type="ARBA" id="ARBA00022763"/>
    </source>
</evidence>
<evidence type="ECO:0000256" key="6">
    <source>
        <dbReference type="ARBA" id="ARBA00023242"/>
    </source>
</evidence>
<proteinExistence type="inferred from homology"/>
<comment type="subcellular location">
    <subcellularLocation>
        <location evidence="1">Nucleus</location>
    </subcellularLocation>
</comment>
<dbReference type="GO" id="GO:0000110">
    <property type="term" value="C:nucleotide-excision repair factor 1 complex"/>
    <property type="evidence" value="ECO:0007669"/>
    <property type="project" value="TreeGrafter"/>
</dbReference>
<dbReference type="GO" id="GO:0032204">
    <property type="term" value="P:regulation of telomere maintenance"/>
    <property type="evidence" value="ECO:0007669"/>
    <property type="project" value="UniProtKB-ARBA"/>
</dbReference>
<evidence type="ECO:0000256" key="1">
    <source>
        <dbReference type="ARBA" id="ARBA00004123"/>
    </source>
</evidence>
<dbReference type="GO" id="GO:0006312">
    <property type="term" value="P:mitotic recombination"/>
    <property type="evidence" value="ECO:0007669"/>
    <property type="project" value="TreeGrafter"/>
</dbReference>
<evidence type="ECO:0000256" key="4">
    <source>
        <dbReference type="ARBA" id="ARBA00023125"/>
    </source>
</evidence>
<keyword evidence="3" id="KW-0227">DNA damage</keyword>
<dbReference type="GO" id="GO:0003684">
    <property type="term" value="F:damaged DNA binding"/>
    <property type="evidence" value="ECO:0007669"/>
    <property type="project" value="InterPro"/>
</dbReference>
<dbReference type="KEGG" id="pbar:105422296"/>
<dbReference type="RefSeq" id="XP_011629907.1">
    <property type="nucleotide sequence ID" value="XM_011631605.2"/>
</dbReference>
<keyword evidence="5" id="KW-0234">DNA repair</keyword>
<name>A0A6I9VTC8_9HYME</name>
<evidence type="ECO:0000313" key="11">
    <source>
        <dbReference type="RefSeq" id="XP_011629907.1"/>
    </source>
</evidence>
<dbReference type="SUPFAM" id="SSF47781">
    <property type="entry name" value="RuvA domain 2-like"/>
    <property type="match status" value="1"/>
</dbReference>
<dbReference type="FunFam" id="1.10.150.20:FF:000017">
    <property type="entry name" value="DNA excision repair protein ERCC-1"/>
    <property type="match status" value="1"/>
</dbReference>
<dbReference type="CDD" id="cd22325">
    <property type="entry name" value="ERCC1_C-like"/>
    <property type="match status" value="1"/>
</dbReference>
<dbReference type="AlphaFoldDB" id="A0A6I9VTC8"/>
<dbReference type="OrthoDB" id="10262814at2759"/>
<dbReference type="GO" id="GO:0070522">
    <property type="term" value="C:ERCC4-ERCC1 complex"/>
    <property type="evidence" value="ECO:0007669"/>
    <property type="project" value="TreeGrafter"/>
</dbReference>
<keyword evidence="10" id="KW-1185">Reference proteome</keyword>
<dbReference type="SUPFAM" id="SSF52980">
    <property type="entry name" value="Restriction endonuclease-like"/>
    <property type="match status" value="1"/>
</dbReference>
<dbReference type="PANTHER" id="PTHR12749:SF0">
    <property type="entry name" value="DNA EXCISION REPAIR PROTEIN ERCC-1"/>
    <property type="match status" value="1"/>
</dbReference>
<dbReference type="InterPro" id="IPR004579">
    <property type="entry name" value="ERCC1/RAD10/SWI10"/>
</dbReference>
<evidence type="ECO:0000259" key="9">
    <source>
        <dbReference type="Pfam" id="PF03834"/>
    </source>
</evidence>
<dbReference type="Proteomes" id="UP000504615">
    <property type="component" value="Unplaced"/>
</dbReference>
<dbReference type="Gene3D" id="3.40.50.10130">
    <property type="match status" value="1"/>
</dbReference>
<dbReference type="GO" id="GO:0006289">
    <property type="term" value="P:nucleotide-excision repair"/>
    <property type="evidence" value="ECO:0007669"/>
    <property type="project" value="UniProtKB-ARBA"/>
</dbReference>
<keyword evidence="6" id="KW-0539">Nucleus</keyword>
<dbReference type="InterPro" id="IPR047260">
    <property type="entry name" value="ERCC1-like_central_dom"/>
</dbReference>
<accession>A0A6I9VTC8</accession>
<reference evidence="11" key="1">
    <citation type="submission" date="2025-08" db="UniProtKB">
        <authorList>
            <consortium name="RefSeq"/>
        </authorList>
    </citation>
    <scope>IDENTIFICATION</scope>
</reference>
<dbReference type="GO" id="GO:0006302">
    <property type="term" value="P:double-strand break repair"/>
    <property type="evidence" value="ECO:0007669"/>
    <property type="project" value="UniProtKB-ARBA"/>
</dbReference>
<evidence type="ECO:0000256" key="8">
    <source>
        <dbReference type="ARBA" id="ARBA00071993"/>
    </source>
</evidence>
<comment type="similarity">
    <text evidence="2">Belongs to the ERCC1/RAD10/SWI10 family.</text>
</comment>
<keyword evidence="4" id="KW-0238">DNA-binding</keyword>
<evidence type="ECO:0000313" key="10">
    <source>
        <dbReference type="Proteomes" id="UP000504615"/>
    </source>
</evidence>